<gene>
    <name evidence="1" type="ORF">DPMN_057910</name>
    <name evidence="2" type="ORF">DPMN_058336</name>
</gene>
<sequence>MFTLQRLYHCGLLPVLSCHSVTDCISPRHCEVVTRNQSSKPAWKHFLPAELRHFLPLTPSEPVGTYSEQLFKVL</sequence>
<reference evidence="1" key="1">
    <citation type="journal article" date="2019" name="bioRxiv">
        <title>The Genome of the Zebra Mussel, Dreissena polymorpha: A Resource for Invasive Species Research.</title>
        <authorList>
            <person name="McCartney M.A."/>
            <person name="Auch B."/>
            <person name="Kono T."/>
            <person name="Mallez S."/>
            <person name="Zhang Y."/>
            <person name="Obille A."/>
            <person name="Becker A."/>
            <person name="Abrahante J.E."/>
            <person name="Garbe J."/>
            <person name="Badalamenti J.P."/>
            <person name="Herman A."/>
            <person name="Mangelson H."/>
            <person name="Liachko I."/>
            <person name="Sullivan S."/>
            <person name="Sone E.D."/>
            <person name="Koren S."/>
            <person name="Silverstein K.A.T."/>
            <person name="Beckman K.B."/>
            <person name="Gohl D.M."/>
        </authorList>
    </citation>
    <scope>NUCLEOTIDE SEQUENCE</scope>
    <source>
        <strain evidence="1">Duluth1</strain>
        <tissue evidence="1">Whole animal</tissue>
    </source>
</reference>
<keyword evidence="3" id="KW-1185">Reference proteome</keyword>
<evidence type="ECO:0000313" key="3">
    <source>
        <dbReference type="Proteomes" id="UP000828390"/>
    </source>
</evidence>
<evidence type="ECO:0000313" key="2">
    <source>
        <dbReference type="EMBL" id="KAH3715624.1"/>
    </source>
</evidence>
<name>A0A9D4HEY2_DREPO</name>
<dbReference type="Proteomes" id="UP000828390">
    <property type="component" value="Unassembled WGS sequence"/>
</dbReference>
<proteinExistence type="predicted"/>
<dbReference type="EMBL" id="JAIWYP010000013">
    <property type="protein sequence ID" value="KAH3715204.1"/>
    <property type="molecule type" value="Genomic_DNA"/>
</dbReference>
<dbReference type="EMBL" id="JAIWYP010000013">
    <property type="protein sequence ID" value="KAH3715624.1"/>
    <property type="molecule type" value="Genomic_DNA"/>
</dbReference>
<dbReference type="AlphaFoldDB" id="A0A9D4HEY2"/>
<organism evidence="1 3">
    <name type="scientific">Dreissena polymorpha</name>
    <name type="common">Zebra mussel</name>
    <name type="synonym">Mytilus polymorpha</name>
    <dbReference type="NCBI Taxonomy" id="45954"/>
    <lineage>
        <taxon>Eukaryota</taxon>
        <taxon>Metazoa</taxon>
        <taxon>Spiralia</taxon>
        <taxon>Lophotrochozoa</taxon>
        <taxon>Mollusca</taxon>
        <taxon>Bivalvia</taxon>
        <taxon>Autobranchia</taxon>
        <taxon>Heteroconchia</taxon>
        <taxon>Euheterodonta</taxon>
        <taxon>Imparidentia</taxon>
        <taxon>Neoheterodontei</taxon>
        <taxon>Myida</taxon>
        <taxon>Dreissenoidea</taxon>
        <taxon>Dreissenidae</taxon>
        <taxon>Dreissena</taxon>
    </lineage>
</organism>
<evidence type="ECO:0000313" key="1">
    <source>
        <dbReference type="EMBL" id="KAH3715204.1"/>
    </source>
</evidence>
<comment type="caution">
    <text evidence="1">The sequence shown here is derived from an EMBL/GenBank/DDBJ whole genome shotgun (WGS) entry which is preliminary data.</text>
</comment>
<accession>A0A9D4HEY2</accession>
<reference evidence="1" key="2">
    <citation type="submission" date="2020-11" db="EMBL/GenBank/DDBJ databases">
        <authorList>
            <person name="McCartney M.A."/>
            <person name="Auch B."/>
            <person name="Kono T."/>
            <person name="Mallez S."/>
            <person name="Becker A."/>
            <person name="Gohl D.M."/>
            <person name="Silverstein K.A.T."/>
            <person name="Koren S."/>
            <person name="Bechman K.B."/>
            <person name="Herman A."/>
            <person name="Abrahante J.E."/>
            <person name="Garbe J."/>
        </authorList>
    </citation>
    <scope>NUCLEOTIDE SEQUENCE</scope>
    <source>
        <strain evidence="1">Duluth1</strain>
        <tissue evidence="1">Whole animal</tissue>
    </source>
</reference>
<protein>
    <submittedName>
        <fullName evidence="1">Uncharacterized protein</fullName>
    </submittedName>
</protein>